<accession>A0A6I4I658</accession>
<sequence>MKRNYIYLYSSVLLTLLLAAGCSLEKESGFNRRMQNLTARYNILFNANEILRIKQESYAASFIDDYDRVLNVYQDTASRLATGEKDLDEVVIKANNIISLKEQSNYIDDAYLLLAKAAHLRGDYYNAVEYSGYIIRSFSKNAQIVQQARAWQIRSLLYLNQTRQAKAVLDTAVNNINDKQKAEAGMIYAAATQLYINTENYAEAVEMVKNAIPLAQNRQQRLRWTFILAQLQELTRQPADAYENYSRIVKSNAPFVMAFNAQLNRIRIDDSKNGRNLSRADRLKSLLRNENNEEFKDQIYYQLGELAISSNETDEAIKNYGLSVKNSFRNQNQKGLSYLRLADISFKTKGDYVAARKYYDSTLVSLSPNYPGYETIKTKADNLQLIADKLQIIAREDTLQALAKLDTATRRIRIEEMARQEEAKQAATATEVNTSNAALANNLNNNFAAVDMNNGAVSNSTDASGFYFDNTGAISQGFTDFKRKWGNRRLEDNWRRSVRNNSNLTVNTTNTSQNVDAGVITPNMQKSTADVVTSGVKQDLLQNLPLTPQLLESSNQRIYNAYVDLAVFYRDVLNDKPEAIATFEQLLKRFPDDKNLAANYYNLYRLYATENAARSDEYKALILSKYPTSTFAKVITDPDYAQRLDNKDAELNAFYNQLYDLYTQRQYQQVITRSDELLRQYADSRISPQLAYLRALAAGHQQKVTPFRSELVQITSRYPNDALITPLVRQHLIYIDANQAEMATRRFAVIDSDPNAPSFIPEPVIQPKPQQPALAANNLPTKQPEAKTNKPTVVEKAPQPAKPTVTATATPKAPVAPPSIFSNRDSSNYLFVINVSSGTTNLSSSRFGVGQFNRTAYQGSAVKHQLKPVGDDNQLIYVGRFTGIDEVKEYARKIVPLLPQIMKVPADKYSFFIITQENLDKLADRKLLDSYIEYYQKNF</sequence>
<name>A0A6I4I658_9SPHI</name>
<feature type="compositionally biased region" description="Low complexity" evidence="1">
    <location>
        <begin position="796"/>
        <end position="813"/>
    </location>
</feature>
<proteinExistence type="predicted"/>
<evidence type="ECO:0000256" key="1">
    <source>
        <dbReference type="SAM" id="MobiDB-lite"/>
    </source>
</evidence>
<comment type="caution">
    <text evidence="2">The sequence shown here is derived from an EMBL/GenBank/DDBJ whole genome shotgun (WGS) entry which is preliminary data.</text>
</comment>
<dbReference type="Gene3D" id="1.25.40.10">
    <property type="entry name" value="Tetratricopeptide repeat domain"/>
    <property type="match status" value="3"/>
</dbReference>
<dbReference type="AlphaFoldDB" id="A0A6I4I658"/>
<dbReference type="InterPro" id="IPR019734">
    <property type="entry name" value="TPR_rpt"/>
</dbReference>
<organism evidence="2 3">
    <name type="scientific">Mucilaginibacter aquatilis</name>
    <dbReference type="NCBI Taxonomy" id="1517760"/>
    <lineage>
        <taxon>Bacteria</taxon>
        <taxon>Pseudomonadati</taxon>
        <taxon>Bacteroidota</taxon>
        <taxon>Sphingobacteriia</taxon>
        <taxon>Sphingobacteriales</taxon>
        <taxon>Sphingobacteriaceae</taxon>
        <taxon>Mucilaginibacter</taxon>
    </lineage>
</organism>
<gene>
    <name evidence="2" type="ORF">GO816_04385</name>
</gene>
<dbReference type="PROSITE" id="PS51257">
    <property type="entry name" value="PROKAR_LIPOPROTEIN"/>
    <property type="match status" value="1"/>
</dbReference>
<evidence type="ECO:0000313" key="3">
    <source>
        <dbReference type="Proteomes" id="UP000434850"/>
    </source>
</evidence>
<dbReference type="InterPro" id="IPR011990">
    <property type="entry name" value="TPR-like_helical_dom_sf"/>
</dbReference>
<dbReference type="RefSeq" id="WP_157540117.1">
    <property type="nucleotide sequence ID" value="NZ_WQLA01000001.1"/>
</dbReference>
<evidence type="ECO:0000313" key="2">
    <source>
        <dbReference type="EMBL" id="MVN90357.1"/>
    </source>
</evidence>
<dbReference type="OrthoDB" id="1522549at2"/>
<reference evidence="2 3" key="1">
    <citation type="submission" date="2019-12" db="EMBL/GenBank/DDBJ databases">
        <title>Mucilaginibacter sp. HME9299 genome sequencing and assembly.</title>
        <authorList>
            <person name="Kang H."/>
            <person name="Kim H."/>
            <person name="Joh K."/>
        </authorList>
    </citation>
    <scope>NUCLEOTIDE SEQUENCE [LARGE SCALE GENOMIC DNA]</scope>
    <source>
        <strain evidence="2 3">HME9299</strain>
    </source>
</reference>
<keyword evidence="3" id="KW-1185">Reference proteome</keyword>
<dbReference type="Proteomes" id="UP000434850">
    <property type="component" value="Unassembled WGS sequence"/>
</dbReference>
<dbReference type="Pfam" id="PF13174">
    <property type="entry name" value="TPR_6"/>
    <property type="match status" value="1"/>
</dbReference>
<protein>
    <recommendedName>
        <fullName evidence="4">Tetratricopeptide repeat protein</fullName>
    </recommendedName>
</protein>
<dbReference type="SUPFAM" id="SSF48452">
    <property type="entry name" value="TPR-like"/>
    <property type="match status" value="1"/>
</dbReference>
<evidence type="ECO:0008006" key="4">
    <source>
        <dbReference type="Google" id="ProtNLM"/>
    </source>
</evidence>
<feature type="region of interest" description="Disordered" evidence="1">
    <location>
        <begin position="774"/>
        <end position="819"/>
    </location>
</feature>
<dbReference type="EMBL" id="WQLA01000001">
    <property type="protein sequence ID" value="MVN90357.1"/>
    <property type="molecule type" value="Genomic_DNA"/>
</dbReference>